<dbReference type="GO" id="GO:0004527">
    <property type="term" value="F:exonuclease activity"/>
    <property type="evidence" value="ECO:0007669"/>
    <property type="project" value="UniProtKB-KW"/>
</dbReference>
<keyword evidence="3" id="KW-0227">DNA damage</keyword>
<sequence>QKKSSGEIIWDICVKTGLLRPLIERYDYFDQLSLINVGNFIKKAQQFSSRDKENRGLREFNLYLETLMEIGGISVKYPEDNRKPDTITISTIHGVKGGEFSIVFIPFNRSASFPTNFKKDPVISKPPDEWMQYTSHTNLSPKEHHYEEERRLFYVAVTRAKKHLILLAPKKATSMFIKELDKSLIEEEEMESINTEKSINMSKNSLREVYEQKLQNSLAKDNFDRAENMISALKIISDLEKGINLKTEHFEGWEKELLSDMQTYDVKTDMEDLHLSATAIDTYQSCPLKYRLSFQDKVPESASKPQMAFGSIIHKVLQRFHEPGKNLTEERILRLLDEEWKQDEFDYSAREEKFREQGKSILIEYAKRTIENPPTVLSREHPFEFSVNNNIFIRGKIDRIDETENGPSVIDYKTSKTPSSAKKNIQLAVYCLYLSQAVEEKIKGIPSSSSLYFLRETEQPLSTHSFSGDELNVTKNIILD</sequence>
<dbReference type="GO" id="GO:0000725">
    <property type="term" value="P:recombinational repair"/>
    <property type="evidence" value="ECO:0007669"/>
    <property type="project" value="TreeGrafter"/>
</dbReference>
<gene>
    <name evidence="12" type="ORF">METZ01_LOCUS233781</name>
</gene>
<name>A0A382H1W3_9ZZZZ</name>
<keyword evidence="2" id="KW-0547">Nucleotide-binding</keyword>
<evidence type="ECO:0000313" key="12">
    <source>
        <dbReference type="EMBL" id="SVB80927.1"/>
    </source>
</evidence>
<dbReference type="Pfam" id="PF12705">
    <property type="entry name" value="PDDEXK_1"/>
    <property type="match status" value="1"/>
</dbReference>
<evidence type="ECO:0000256" key="4">
    <source>
        <dbReference type="ARBA" id="ARBA00022801"/>
    </source>
</evidence>
<dbReference type="Gene3D" id="3.40.50.300">
    <property type="entry name" value="P-loop containing nucleotide triphosphate hydrolases"/>
    <property type="match status" value="1"/>
</dbReference>
<feature type="domain" description="PD-(D/E)XK endonuclease-like" evidence="10">
    <location>
        <begin position="274"/>
        <end position="456"/>
    </location>
</feature>
<dbReference type="InterPro" id="IPR027417">
    <property type="entry name" value="P-loop_NTPase"/>
</dbReference>
<keyword evidence="7" id="KW-0067">ATP-binding</keyword>
<feature type="domain" description="UvrD-like helicase C-terminal" evidence="11">
    <location>
        <begin position="36"/>
        <end position="167"/>
    </location>
</feature>
<evidence type="ECO:0000256" key="2">
    <source>
        <dbReference type="ARBA" id="ARBA00022741"/>
    </source>
</evidence>
<dbReference type="Gene3D" id="3.90.320.10">
    <property type="match status" value="1"/>
</dbReference>
<keyword evidence="9" id="KW-0234">DNA repair</keyword>
<evidence type="ECO:0000256" key="9">
    <source>
        <dbReference type="ARBA" id="ARBA00023204"/>
    </source>
</evidence>
<accession>A0A382H1W3</accession>
<dbReference type="AlphaFoldDB" id="A0A382H1W3"/>
<dbReference type="InterPro" id="IPR011335">
    <property type="entry name" value="Restrct_endonuc-II-like"/>
</dbReference>
<evidence type="ECO:0000256" key="6">
    <source>
        <dbReference type="ARBA" id="ARBA00022839"/>
    </source>
</evidence>
<organism evidence="12">
    <name type="scientific">marine metagenome</name>
    <dbReference type="NCBI Taxonomy" id="408172"/>
    <lineage>
        <taxon>unclassified sequences</taxon>
        <taxon>metagenomes</taxon>
        <taxon>ecological metagenomes</taxon>
    </lineage>
</organism>
<keyword evidence="4" id="KW-0378">Hydrolase</keyword>
<feature type="non-terminal residue" evidence="12">
    <location>
        <position position="480"/>
    </location>
</feature>
<dbReference type="InterPro" id="IPR000212">
    <property type="entry name" value="DNA_helicase_UvrD/REP"/>
</dbReference>
<keyword evidence="8" id="KW-0238">DNA-binding</keyword>
<dbReference type="PANTHER" id="PTHR11070:SF2">
    <property type="entry name" value="ATP-DEPENDENT DNA HELICASE SRS2"/>
    <property type="match status" value="1"/>
</dbReference>
<dbReference type="EMBL" id="UINC01058543">
    <property type="protein sequence ID" value="SVB80927.1"/>
    <property type="molecule type" value="Genomic_DNA"/>
</dbReference>
<evidence type="ECO:0000256" key="1">
    <source>
        <dbReference type="ARBA" id="ARBA00022722"/>
    </source>
</evidence>
<evidence type="ECO:0000259" key="11">
    <source>
        <dbReference type="Pfam" id="PF13361"/>
    </source>
</evidence>
<protein>
    <submittedName>
        <fullName evidence="12">Uncharacterized protein</fullName>
    </submittedName>
</protein>
<keyword evidence="5" id="KW-0347">Helicase</keyword>
<keyword evidence="6" id="KW-0269">Exonuclease</keyword>
<dbReference type="SUPFAM" id="SSF52540">
    <property type="entry name" value="P-loop containing nucleoside triphosphate hydrolases"/>
    <property type="match status" value="1"/>
</dbReference>
<evidence type="ECO:0000256" key="8">
    <source>
        <dbReference type="ARBA" id="ARBA00023125"/>
    </source>
</evidence>
<dbReference type="InterPro" id="IPR038726">
    <property type="entry name" value="PDDEXK_AddAB-type"/>
</dbReference>
<evidence type="ECO:0000256" key="3">
    <source>
        <dbReference type="ARBA" id="ARBA00022763"/>
    </source>
</evidence>
<feature type="non-terminal residue" evidence="12">
    <location>
        <position position="1"/>
    </location>
</feature>
<dbReference type="PANTHER" id="PTHR11070">
    <property type="entry name" value="UVRD / RECB / PCRA DNA HELICASE FAMILY MEMBER"/>
    <property type="match status" value="1"/>
</dbReference>
<dbReference type="GO" id="GO:0043138">
    <property type="term" value="F:3'-5' DNA helicase activity"/>
    <property type="evidence" value="ECO:0007669"/>
    <property type="project" value="TreeGrafter"/>
</dbReference>
<dbReference type="GO" id="GO:0005524">
    <property type="term" value="F:ATP binding"/>
    <property type="evidence" value="ECO:0007669"/>
    <property type="project" value="UniProtKB-KW"/>
</dbReference>
<evidence type="ECO:0000259" key="10">
    <source>
        <dbReference type="Pfam" id="PF12705"/>
    </source>
</evidence>
<evidence type="ECO:0000256" key="7">
    <source>
        <dbReference type="ARBA" id="ARBA00022840"/>
    </source>
</evidence>
<dbReference type="GO" id="GO:0003677">
    <property type="term" value="F:DNA binding"/>
    <property type="evidence" value="ECO:0007669"/>
    <property type="project" value="UniProtKB-KW"/>
</dbReference>
<evidence type="ECO:0000256" key="5">
    <source>
        <dbReference type="ARBA" id="ARBA00022806"/>
    </source>
</evidence>
<dbReference type="SUPFAM" id="SSF52980">
    <property type="entry name" value="Restriction endonuclease-like"/>
    <property type="match status" value="1"/>
</dbReference>
<dbReference type="Pfam" id="PF13361">
    <property type="entry name" value="UvrD_C"/>
    <property type="match status" value="1"/>
</dbReference>
<keyword evidence="1" id="KW-0540">Nuclease</keyword>
<proteinExistence type="predicted"/>
<dbReference type="InterPro" id="IPR014017">
    <property type="entry name" value="DNA_helicase_UvrD-like_C"/>
</dbReference>
<reference evidence="12" key="1">
    <citation type="submission" date="2018-05" db="EMBL/GenBank/DDBJ databases">
        <authorList>
            <person name="Lanie J.A."/>
            <person name="Ng W.-L."/>
            <person name="Kazmierczak K.M."/>
            <person name="Andrzejewski T.M."/>
            <person name="Davidsen T.M."/>
            <person name="Wayne K.J."/>
            <person name="Tettelin H."/>
            <person name="Glass J.I."/>
            <person name="Rusch D."/>
            <person name="Podicherti R."/>
            <person name="Tsui H.-C.T."/>
            <person name="Winkler M.E."/>
        </authorList>
    </citation>
    <scope>NUCLEOTIDE SEQUENCE</scope>
</reference>
<dbReference type="InterPro" id="IPR011604">
    <property type="entry name" value="PDDEXK-like_dom_sf"/>
</dbReference>